<reference evidence="1" key="1">
    <citation type="submission" date="2014-11" db="EMBL/GenBank/DDBJ databases">
        <authorList>
            <person name="Amaro Gonzalez C."/>
        </authorList>
    </citation>
    <scope>NUCLEOTIDE SEQUENCE</scope>
</reference>
<reference evidence="1" key="2">
    <citation type="journal article" date="2015" name="Fish Shellfish Immunol.">
        <title>Early steps in the European eel (Anguilla anguilla)-Vibrio vulnificus interaction in the gills: Role of the RtxA13 toxin.</title>
        <authorList>
            <person name="Callol A."/>
            <person name="Pajuelo D."/>
            <person name="Ebbesson L."/>
            <person name="Teles M."/>
            <person name="MacKenzie S."/>
            <person name="Amaro C."/>
        </authorList>
    </citation>
    <scope>NUCLEOTIDE SEQUENCE</scope>
</reference>
<name>A0A0E9X2W4_ANGAN</name>
<evidence type="ECO:0000313" key="1">
    <source>
        <dbReference type="EMBL" id="JAH96909.1"/>
    </source>
</evidence>
<dbReference type="AlphaFoldDB" id="A0A0E9X2W4"/>
<sequence length="114" mass="12733">MLVPPSPPILFNDKISKHREVFESKTNTHLTQVWYTGTVRVLQAHSVYTVMQMSVSPKTSSIIRDTFSHFRRSSPQPIRGMDRRGHAVLQAVPLHGLQALPQAIVGGLLAGFFL</sequence>
<proteinExistence type="predicted"/>
<organism evidence="1">
    <name type="scientific">Anguilla anguilla</name>
    <name type="common">European freshwater eel</name>
    <name type="synonym">Muraena anguilla</name>
    <dbReference type="NCBI Taxonomy" id="7936"/>
    <lineage>
        <taxon>Eukaryota</taxon>
        <taxon>Metazoa</taxon>
        <taxon>Chordata</taxon>
        <taxon>Craniata</taxon>
        <taxon>Vertebrata</taxon>
        <taxon>Euteleostomi</taxon>
        <taxon>Actinopterygii</taxon>
        <taxon>Neopterygii</taxon>
        <taxon>Teleostei</taxon>
        <taxon>Anguilliformes</taxon>
        <taxon>Anguillidae</taxon>
        <taxon>Anguilla</taxon>
    </lineage>
</organism>
<protein>
    <submittedName>
        <fullName evidence="1">Uncharacterized protein</fullName>
    </submittedName>
</protein>
<dbReference type="EMBL" id="GBXM01011668">
    <property type="protein sequence ID" value="JAH96909.1"/>
    <property type="molecule type" value="Transcribed_RNA"/>
</dbReference>
<accession>A0A0E9X2W4</accession>